<feature type="compositionally biased region" description="Acidic residues" evidence="7">
    <location>
        <begin position="159"/>
        <end position="169"/>
    </location>
</feature>
<evidence type="ECO:0000256" key="5">
    <source>
        <dbReference type="ARBA" id="ARBA00023163"/>
    </source>
</evidence>
<evidence type="ECO:0000256" key="3">
    <source>
        <dbReference type="ARBA" id="ARBA00023015"/>
    </source>
</evidence>
<comment type="caution">
    <text evidence="9">The sequence shown here is derived from an EMBL/GenBank/DDBJ whole genome shotgun (WGS) entry which is preliminary data.</text>
</comment>
<feature type="compositionally biased region" description="Low complexity" evidence="7">
    <location>
        <begin position="125"/>
        <end position="140"/>
    </location>
</feature>
<evidence type="ECO:0000256" key="7">
    <source>
        <dbReference type="SAM" id="MobiDB-lite"/>
    </source>
</evidence>
<evidence type="ECO:0000313" key="9">
    <source>
        <dbReference type="EMBL" id="KAK8032987.1"/>
    </source>
</evidence>
<feature type="region of interest" description="Disordered" evidence="7">
    <location>
        <begin position="119"/>
        <end position="169"/>
    </location>
</feature>
<accession>A0ABR1SF86</accession>
<proteinExistence type="inferred from homology"/>
<comment type="subcellular location">
    <subcellularLocation>
        <location evidence="1">Nucleus</location>
    </subcellularLocation>
</comment>
<evidence type="ECO:0000256" key="2">
    <source>
        <dbReference type="ARBA" id="ARBA00009001"/>
    </source>
</evidence>
<gene>
    <name evidence="9" type="ORF">PG991_002385</name>
</gene>
<sequence>MSGYKTAKRSRRDDDSDSEAEVAKPTKTTKKVKTGKNASEAEGGVDKDAEGNSFWPLTATRRVVISEFKGKPLVSVREYYTDAAGEMKPGKKGISLTLDQWNNLMKASGEVNAELLAKGHTVAEPSSSSSAPPASTSATKPSKDTDKQKKSKRANIEATSDEEDDEDEK</sequence>
<dbReference type="EMBL" id="JAQQWI010000006">
    <property type="protein sequence ID" value="KAK8032987.1"/>
    <property type="molecule type" value="Genomic_DNA"/>
</dbReference>
<dbReference type="InterPro" id="IPR045125">
    <property type="entry name" value="Sub1/Tcp4-like"/>
</dbReference>
<dbReference type="InterPro" id="IPR003173">
    <property type="entry name" value="PC4_C"/>
</dbReference>
<feature type="region of interest" description="Disordered" evidence="7">
    <location>
        <begin position="1"/>
        <end position="56"/>
    </location>
</feature>
<keyword evidence="4" id="KW-0238">DNA-binding</keyword>
<keyword evidence="3" id="KW-0805">Transcription regulation</keyword>
<protein>
    <recommendedName>
        <fullName evidence="8">Transcriptional coactivator p15 (PC4) C-terminal domain-containing protein</fullName>
    </recommendedName>
</protein>
<evidence type="ECO:0000313" key="10">
    <source>
        <dbReference type="Proteomes" id="UP001396898"/>
    </source>
</evidence>
<dbReference type="Proteomes" id="UP001396898">
    <property type="component" value="Unassembled WGS sequence"/>
</dbReference>
<dbReference type="InterPro" id="IPR009044">
    <property type="entry name" value="ssDNA-bd_transcriptional_reg"/>
</dbReference>
<comment type="similarity">
    <text evidence="2">Belongs to the transcriptional coactivator PC4 family.</text>
</comment>
<dbReference type="Pfam" id="PF02229">
    <property type="entry name" value="PC4"/>
    <property type="match status" value="1"/>
</dbReference>
<name>A0ABR1SF86_9PEZI</name>
<dbReference type="Gene3D" id="2.30.31.10">
    <property type="entry name" value="Transcriptional Coactivator Pc4, Chain A"/>
    <property type="match status" value="1"/>
</dbReference>
<keyword evidence="5" id="KW-0804">Transcription</keyword>
<keyword evidence="10" id="KW-1185">Reference proteome</keyword>
<feature type="compositionally biased region" description="Basic residues" evidence="7">
    <location>
        <begin position="1"/>
        <end position="10"/>
    </location>
</feature>
<evidence type="ECO:0000256" key="4">
    <source>
        <dbReference type="ARBA" id="ARBA00023125"/>
    </source>
</evidence>
<dbReference type="PANTHER" id="PTHR13215">
    <property type="entry name" value="RNA POLYMERASE II TRANSCRIPTIONAL COACTIVATOR"/>
    <property type="match status" value="1"/>
</dbReference>
<organism evidence="9 10">
    <name type="scientific">Apiospora marii</name>
    <dbReference type="NCBI Taxonomy" id="335849"/>
    <lineage>
        <taxon>Eukaryota</taxon>
        <taxon>Fungi</taxon>
        <taxon>Dikarya</taxon>
        <taxon>Ascomycota</taxon>
        <taxon>Pezizomycotina</taxon>
        <taxon>Sordariomycetes</taxon>
        <taxon>Xylariomycetidae</taxon>
        <taxon>Amphisphaeriales</taxon>
        <taxon>Apiosporaceae</taxon>
        <taxon>Apiospora</taxon>
    </lineage>
</organism>
<dbReference type="SUPFAM" id="SSF54447">
    <property type="entry name" value="ssDNA-binding transcriptional regulator domain"/>
    <property type="match status" value="1"/>
</dbReference>
<evidence type="ECO:0000259" key="8">
    <source>
        <dbReference type="Pfam" id="PF02229"/>
    </source>
</evidence>
<reference evidence="9 10" key="1">
    <citation type="submission" date="2023-01" db="EMBL/GenBank/DDBJ databases">
        <title>Analysis of 21 Apiospora genomes using comparative genomics revels a genus with tremendous synthesis potential of carbohydrate active enzymes and secondary metabolites.</title>
        <authorList>
            <person name="Sorensen T."/>
        </authorList>
    </citation>
    <scope>NUCLEOTIDE SEQUENCE [LARGE SCALE GENOMIC DNA]</scope>
    <source>
        <strain evidence="9 10">CBS 20057</strain>
    </source>
</reference>
<keyword evidence="6" id="KW-0539">Nucleus</keyword>
<feature type="domain" description="Transcriptional coactivator p15 (PC4) C-terminal" evidence="8">
    <location>
        <begin position="55"/>
        <end position="107"/>
    </location>
</feature>
<evidence type="ECO:0000256" key="6">
    <source>
        <dbReference type="ARBA" id="ARBA00023242"/>
    </source>
</evidence>
<evidence type="ECO:0000256" key="1">
    <source>
        <dbReference type="ARBA" id="ARBA00004123"/>
    </source>
</evidence>